<dbReference type="EMBL" id="JAJVDC020000027">
    <property type="protein sequence ID" value="KAL1632699.1"/>
    <property type="molecule type" value="Genomic_DNA"/>
</dbReference>
<keyword evidence="3" id="KW-1185">Reference proteome</keyword>
<evidence type="ECO:0000313" key="3">
    <source>
        <dbReference type="Proteomes" id="UP001521116"/>
    </source>
</evidence>
<dbReference type="PANTHER" id="PTHR36978">
    <property type="entry name" value="P-LOOP CONTAINING NUCLEOTIDE TRIPHOSPHATE HYDROLASE"/>
    <property type="match status" value="1"/>
</dbReference>
<evidence type="ECO:0008006" key="4">
    <source>
        <dbReference type="Google" id="ProtNLM"/>
    </source>
</evidence>
<dbReference type="Pfam" id="PF17784">
    <property type="entry name" value="Sulfotransfer_4"/>
    <property type="match status" value="1"/>
</dbReference>
<feature type="transmembrane region" description="Helical" evidence="1">
    <location>
        <begin position="245"/>
        <end position="264"/>
    </location>
</feature>
<dbReference type="Gene3D" id="3.40.50.300">
    <property type="entry name" value="P-loop containing nucleotide triphosphate hydrolases"/>
    <property type="match status" value="1"/>
</dbReference>
<keyword evidence="1" id="KW-0472">Membrane</keyword>
<comment type="caution">
    <text evidence="2">The sequence shown here is derived from an EMBL/GenBank/DDBJ whole genome shotgun (WGS) entry which is preliminary data.</text>
</comment>
<evidence type="ECO:0000256" key="1">
    <source>
        <dbReference type="SAM" id="Phobius"/>
    </source>
</evidence>
<keyword evidence="1" id="KW-1133">Transmembrane helix</keyword>
<protein>
    <recommendedName>
        <fullName evidence="4">NAD dependent epimerase/dehydratase</fullName>
    </recommendedName>
</protein>
<reference evidence="2 3" key="1">
    <citation type="submission" date="2024-02" db="EMBL/GenBank/DDBJ databases">
        <title>De novo assembly and annotation of 12 fungi associated with fruit tree decline syndrome in Ontario, Canada.</title>
        <authorList>
            <person name="Sulman M."/>
            <person name="Ellouze W."/>
            <person name="Ilyukhin E."/>
        </authorList>
    </citation>
    <scope>NUCLEOTIDE SEQUENCE [LARGE SCALE GENOMIC DNA]</scope>
    <source>
        <strain evidence="2 3">M1-105</strain>
    </source>
</reference>
<dbReference type="Proteomes" id="UP001521116">
    <property type="component" value="Unassembled WGS sequence"/>
</dbReference>
<dbReference type="PANTHER" id="PTHR36978:SF4">
    <property type="entry name" value="P-LOOP CONTAINING NUCLEOSIDE TRIPHOSPHATE HYDROLASE PROTEIN"/>
    <property type="match status" value="1"/>
</dbReference>
<evidence type="ECO:0000313" key="2">
    <source>
        <dbReference type="EMBL" id="KAL1632699.1"/>
    </source>
</evidence>
<gene>
    <name evidence="2" type="ORF">SLS56_003396</name>
</gene>
<keyword evidence="1" id="KW-0812">Transmembrane</keyword>
<name>A0ABR3SZE5_9PEZI</name>
<dbReference type="InterPro" id="IPR027417">
    <property type="entry name" value="P-loop_NTPase"/>
</dbReference>
<dbReference type="SUPFAM" id="SSF52540">
    <property type="entry name" value="P-loop containing nucleoside triphosphate hydrolases"/>
    <property type="match status" value="1"/>
</dbReference>
<proteinExistence type="predicted"/>
<feature type="transmembrane region" description="Helical" evidence="1">
    <location>
        <begin position="284"/>
        <end position="300"/>
    </location>
</feature>
<dbReference type="InterPro" id="IPR040632">
    <property type="entry name" value="Sulfotransfer_4"/>
</dbReference>
<accession>A0ABR3SZE5</accession>
<sequence>MVAPMVVPVGQRLIDKENAVRTRPMRVLCLGMPRTGTSSLRDALVMLGFHPHHFREMMLDYERQIPLWTEALEAKFMGKSVPYGREEFDKLIGDYDCVEDNPSVLFGEDLIKAYPDAKVILTNRDVDAWAKSMKNTIFMARDSFVYRHFYRFHPLSRAWFPFSCLLSKIWYDDDQKNEEKVKGVFNKHYEDIRKVCPKERLLDLHFGDGWEPLCKFLDVPVPNTPWPHSNDSSVFQNRHIYAKRWLILLLLGVSTILFVMYYTFGEAKYLYGRDPDTFKRYLKLMGVMSIGFACGGTLINRQNGIEHELYTARGGADTRAVKH</sequence>
<organism evidence="2 3">
    <name type="scientific">Neofusicoccum ribis</name>
    <dbReference type="NCBI Taxonomy" id="45134"/>
    <lineage>
        <taxon>Eukaryota</taxon>
        <taxon>Fungi</taxon>
        <taxon>Dikarya</taxon>
        <taxon>Ascomycota</taxon>
        <taxon>Pezizomycotina</taxon>
        <taxon>Dothideomycetes</taxon>
        <taxon>Dothideomycetes incertae sedis</taxon>
        <taxon>Botryosphaeriales</taxon>
        <taxon>Botryosphaeriaceae</taxon>
        <taxon>Neofusicoccum</taxon>
    </lineage>
</organism>